<comment type="caution">
    <text evidence="1">The sequence shown here is derived from an EMBL/GenBank/DDBJ whole genome shotgun (WGS) entry which is preliminary data.</text>
</comment>
<gene>
    <name evidence="1" type="ORF">PSON_ATCC_30995.1.T1020151</name>
</gene>
<name>A0A8S1QE95_9CILI</name>
<accession>A0A8S1QE95</accession>
<keyword evidence="2" id="KW-1185">Reference proteome</keyword>
<reference evidence="1" key="1">
    <citation type="submission" date="2021-01" db="EMBL/GenBank/DDBJ databases">
        <authorList>
            <consortium name="Genoscope - CEA"/>
            <person name="William W."/>
        </authorList>
    </citation>
    <scope>NUCLEOTIDE SEQUENCE</scope>
</reference>
<protein>
    <submittedName>
        <fullName evidence="1">Uncharacterized protein</fullName>
    </submittedName>
</protein>
<evidence type="ECO:0000313" key="2">
    <source>
        <dbReference type="Proteomes" id="UP000692954"/>
    </source>
</evidence>
<sequence>MGCGASKEKEKQIEEYMKFKILMQFQYNKLMKENKNKRKPVYVVADQEIDDLFVCKTDLNKRFEQIDNDSNKKQEFNYQVKIIKNNKMKKIELQIN</sequence>
<dbReference type="Proteomes" id="UP000692954">
    <property type="component" value="Unassembled WGS sequence"/>
</dbReference>
<proteinExistence type="predicted"/>
<dbReference type="EMBL" id="CAJJDN010000102">
    <property type="protein sequence ID" value="CAD8113177.1"/>
    <property type="molecule type" value="Genomic_DNA"/>
</dbReference>
<evidence type="ECO:0000313" key="1">
    <source>
        <dbReference type="EMBL" id="CAD8113177.1"/>
    </source>
</evidence>
<organism evidence="1 2">
    <name type="scientific">Paramecium sonneborni</name>
    <dbReference type="NCBI Taxonomy" id="65129"/>
    <lineage>
        <taxon>Eukaryota</taxon>
        <taxon>Sar</taxon>
        <taxon>Alveolata</taxon>
        <taxon>Ciliophora</taxon>
        <taxon>Intramacronucleata</taxon>
        <taxon>Oligohymenophorea</taxon>
        <taxon>Peniculida</taxon>
        <taxon>Parameciidae</taxon>
        <taxon>Paramecium</taxon>
    </lineage>
</organism>
<dbReference type="AlphaFoldDB" id="A0A8S1QE95"/>